<comment type="subcellular location">
    <subcellularLocation>
        <location evidence="1">Membrane</location>
        <topology evidence="1">Multi-pass membrane protein</topology>
    </subcellularLocation>
</comment>
<gene>
    <name evidence="6" type="ORF">SAMN04244559_00576</name>
</gene>
<keyword evidence="2 5" id="KW-0812">Transmembrane</keyword>
<feature type="transmembrane region" description="Helical" evidence="5">
    <location>
        <begin position="133"/>
        <end position="164"/>
    </location>
</feature>
<evidence type="ECO:0000313" key="6">
    <source>
        <dbReference type="EMBL" id="SEH27717.1"/>
    </source>
</evidence>
<name>A0A1H6GW44_MAGFU</name>
<keyword evidence="3 5" id="KW-1133">Transmembrane helix</keyword>
<dbReference type="AlphaFoldDB" id="A0A1H6GW44"/>
<organism evidence="6 7">
    <name type="scientific">Magnetospirillum fulvum</name>
    <name type="common">Rhodospirillum fulvum</name>
    <dbReference type="NCBI Taxonomy" id="1082"/>
    <lineage>
        <taxon>Bacteria</taxon>
        <taxon>Pseudomonadati</taxon>
        <taxon>Pseudomonadota</taxon>
        <taxon>Alphaproteobacteria</taxon>
        <taxon>Rhodospirillales</taxon>
        <taxon>Rhodospirillaceae</taxon>
        <taxon>Magnetospirillum</taxon>
    </lineage>
</organism>
<dbReference type="EMBL" id="FNWO01000002">
    <property type="protein sequence ID" value="SEH27717.1"/>
    <property type="molecule type" value="Genomic_DNA"/>
</dbReference>
<protein>
    <submittedName>
        <fullName evidence="6">Etoposide-induced protein 2.4 (EI24)</fullName>
    </submittedName>
</protein>
<dbReference type="InterPro" id="IPR059112">
    <property type="entry name" value="CysZ/EI24"/>
</dbReference>
<feature type="transmembrane region" description="Helical" evidence="5">
    <location>
        <begin position="34"/>
        <end position="57"/>
    </location>
</feature>
<feature type="transmembrane region" description="Helical" evidence="5">
    <location>
        <begin position="78"/>
        <end position="100"/>
    </location>
</feature>
<keyword evidence="7" id="KW-1185">Reference proteome</keyword>
<dbReference type="RefSeq" id="WP_244511029.1">
    <property type="nucleotide sequence ID" value="NZ_FNWO01000002.1"/>
</dbReference>
<sequence length="244" mass="26903">MIELQFDPNRKASVVISALFKAFAQLSDPRLRRVLRIGILSALACWAALAVIASVAVKHTHFFDQSWADAGTGLALGLVAVVVPVLFFSALATFVMSFFLEDIAAVVESRHYPGLAPSRRVPWRETLVASTRFLVVMVAVTLLAAPVYLALLFFGLGLILNYLVNGYLLGREYYELVASRRLTPDQVRAQLHLHFTRLWLCGAVINFLFQIPLLNLAAPVLATAFMVHVEQSLPPAPPPERVPV</sequence>
<proteinExistence type="predicted"/>
<keyword evidence="4 5" id="KW-0472">Membrane</keyword>
<dbReference type="Pfam" id="PF07264">
    <property type="entry name" value="EI24"/>
    <property type="match status" value="1"/>
</dbReference>
<reference evidence="7" key="1">
    <citation type="submission" date="2016-10" db="EMBL/GenBank/DDBJ databases">
        <authorList>
            <person name="Varghese N."/>
            <person name="Submissions S."/>
        </authorList>
    </citation>
    <scope>NUCLEOTIDE SEQUENCE [LARGE SCALE GENOMIC DNA]</scope>
    <source>
        <strain evidence="7">DSM 13234</strain>
    </source>
</reference>
<accession>A0A1H6GW44</accession>
<evidence type="ECO:0000256" key="5">
    <source>
        <dbReference type="SAM" id="Phobius"/>
    </source>
</evidence>
<dbReference type="Proteomes" id="UP000182983">
    <property type="component" value="Unassembled WGS sequence"/>
</dbReference>
<feature type="transmembrane region" description="Helical" evidence="5">
    <location>
        <begin position="198"/>
        <end position="227"/>
    </location>
</feature>
<evidence type="ECO:0000313" key="7">
    <source>
        <dbReference type="Proteomes" id="UP000182983"/>
    </source>
</evidence>
<evidence type="ECO:0000256" key="3">
    <source>
        <dbReference type="ARBA" id="ARBA00022989"/>
    </source>
</evidence>
<evidence type="ECO:0000256" key="1">
    <source>
        <dbReference type="ARBA" id="ARBA00004141"/>
    </source>
</evidence>
<evidence type="ECO:0000256" key="4">
    <source>
        <dbReference type="ARBA" id="ARBA00023136"/>
    </source>
</evidence>
<evidence type="ECO:0000256" key="2">
    <source>
        <dbReference type="ARBA" id="ARBA00022692"/>
    </source>
</evidence>